<dbReference type="EMBL" id="JAMDMX010000071">
    <property type="protein sequence ID" value="MCY9695475.1"/>
    <property type="molecule type" value="Genomic_DNA"/>
</dbReference>
<dbReference type="Pfam" id="PF01614">
    <property type="entry name" value="IclR_C"/>
    <property type="match status" value="1"/>
</dbReference>
<name>A0ABT4GH09_9BACL</name>
<keyword evidence="7" id="KW-1185">Reference proteome</keyword>
<evidence type="ECO:0000256" key="1">
    <source>
        <dbReference type="ARBA" id="ARBA00023015"/>
    </source>
</evidence>
<evidence type="ECO:0000259" key="4">
    <source>
        <dbReference type="PROSITE" id="PS51077"/>
    </source>
</evidence>
<keyword evidence="3" id="KW-0804">Transcription</keyword>
<keyword evidence="2" id="KW-0238">DNA-binding</keyword>
<dbReference type="InterPro" id="IPR014757">
    <property type="entry name" value="Tscrpt_reg_IclR_C"/>
</dbReference>
<evidence type="ECO:0000256" key="3">
    <source>
        <dbReference type="ARBA" id="ARBA00023163"/>
    </source>
</evidence>
<feature type="domain" description="IclR-ED" evidence="5">
    <location>
        <begin position="70"/>
        <end position="251"/>
    </location>
</feature>
<evidence type="ECO:0000313" key="7">
    <source>
        <dbReference type="Proteomes" id="UP001527099"/>
    </source>
</evidence>
<dbReference type="Pfam" id="PF09339">
    <property type="entry name" value="HTH_IclR"/>
    <property type="match status" value="1"/>
</dbReference>
<dbReference type="InterPro" id="IPR029016">
    <property type="entry name" value="GAF-like_dom_sf"/>
</dbReference>
<proteinExistence type="predicted"/>
<dbReference type="SUPFAM" id="SSF55781">
    <property type="entry name" value="GAF domain-like"/>
    <property type="match status" value="1"/>
</dbReference>
<dbReference type="RefSeq" id="WP_051253325.1">
    <property type="nucleotide sequence ID" value="NZ_JAMDMW010000064.1"/>
</dbReference>
<dbReference type="Gene3D" id="1.10.10.10">
    <property type="entry name" value="Winged helix-like DNA-binding domain superfamily/Winged helix DNA-binding domain"/>
    <property type="match status" value="1"/>
</dbReference>
<reference evidence="6 7" key="1">
    <citation type="submission" date="2022-05" db="EMBL/GenBank/DDBJ databases">
        <title>Genome Sequencing of Bee-Associated Microbes.</title>
        <authorList>
            <person name="Dunlap C."/>
        </authorList>
    </citation>
    <scope>NUCLEOTIDE SEQUENCE [LARGE SCALE GENOMIC DNA]</scope>
    <source>
        <strain evidence="6 7">NRRL B-14421</strain>
    </source>
</reference>
<sequence length="251" mass="28516">MATQEPLSSVTNALRILREFTKEDKEFGITELSNRLGLAKSTIFRLVSTLNNVDLLEKNDETHKYYLGIGAFELGFAAYHRNELRLIAYPLLAKLMTNVRETVHLAVYNNGEVIYLSKLTSDNEKITISQIGRRAPSHCTASGKILLAHQMEKEIERVMHVGLKKYAEKTIVNAEELRKQLRDVRKNGYAISNSEYKDGVISIGVPVYNYYGIVIAAITLTMAKTYLYPLQIQTFVKELKQISLLITDRLD</sequence>
<dbReference type="InterPro" id="IPR036390">
    <property type="entry name" value="WH_DNA-bd_sf"/>
</dbReference>
<organism evidence="6 7">
    <name type="scientific">Paenibacillus alginolyticus</name>
    <dbReference type="NCBI Taxonomy" id="59839"/>
    <lineage>
        <taxon>Bacteria</taxon>
        <taxon>Bacillati</taxon>
        <taxon>Bacillota</taxon>
        <taxon>Bacilli</taxon>
        <taxon>Bacillales</taxon>
        <taxon>Paenibacillaceae</taxon>
        <taxon>Paenibacillus</taxon>
    </lineage>
</organism>
<feature type="domain" description="HTH iclR-type" evidence="4">
    <location>
        <begin position="7"/>
        <end position="69"/>
    </location>
</feature>
<dbReference type="PANTHER" id="PTHR30136">
    <property type="entry name" value="HELIX-TURN-HELIX TRANSCRIPTIONAL REGULATOR, ICLR FAMILY"/>
    <property type="match status" value="1"/>
</dbReference>
<dbReference type="InterPro" id="IPR005471">
    <property type="entry name" value="Tscrpt_reg_IclR_N"/>
</dbReference>
<dbReference type="InterPro" id="IPR050707">
    <property type="entry name" value="HTH_MetabolicPath_Reg"/>
</dbReference>
<dbReference type="Proteomes" id="UP001527099">
    <property type="component" value="Unassembled WGS sequence"/>
</dbReference>
<dbReference type="InterPro" id="IPR036388">
    <property type="entry name" value="WH-like_DNA-bd_sf"/>
</dbReference>
<gene>
    <name evidence="6" type="ORF">M5X19_21580</name>
</gene>
<protein>
    <submittedName>
        <fullName evidence="6">IclR family transcriptional regulator</fullName>
    </submittedName>
</protein>
<evidence type="ECO:0000259" key="5">
    <source>
        <dbReference type="PROSITE" id="PS51078"/>
    </source>
</evidence>
<accession>A0ABT4GH09</accession>
<comment type="caution">
    <text evidence="6">The sequence shown here is derived from an EMBL/GenBank/DDBJ whole genome shotgun (WGS) entry which is preliminary data.</text>
</comment>
<dbReference type="SMART" id="SM00346">
    <property type="entry name" value="HTH_ICLR"/>
    <property type="match status" value="1"/>
</dbReference>
<evidence type="ECO:0000313" key="6">
    <source>
        <dbReference type="EMBL" id="MCY9695475.1"/>
    </source>
</evidence>
<dbReference type="PROSITE" id="PS51077">
    <property type="entry name" value="HTH_ICLR"/>
    <property type="match status" value="1"/>
</dbReference>
<dbReference type="PANTHER" id="PTHR30136:SF24">
    <property type="entry name" value="HTH-TYPE TRANSCRIPTIONAL REPRESSOR ALLR"/>
    <property type="match status" value="1"/>
</dbReference>
<dbReference type="SUPFAM" id="SSF46785">
    <property type="entry name" value="Winged helix' DNA-binding domain"/>
    <property type="match status" value="1"/>
</dbReference>
<keyword evidence="1" id="KW-0805">Transcription regulation</keyword>
<dbReference type="Gene3D" id="3.30.450.40">
    <property type="match status" value="1"/>
</dbReference>
<evidence type="ECO:0000256" key="2">
    <source>
        <dbReference type="ARBA" id="ARBA00023125"/>
    </source>
</evidence>
<dbReference type="PROSITE" id="PS51078">
    <property type="entry name" value="ICLR_ED"/>
    <property type="match status" value="1"/>
</dbReference>